<dbReference type="InterPro" id="IPR052560">
    <property type="entry name" value="RdDP_mobile_element"/>
</dbReference>
<dbReference type="PROSITE" id="PS50158">
    <property type="entry name" value="ZF_CCHC"/>
    <property type="match status" value="1"/>
</dbReference>
<evidence type="ECO:0000256" key="1">
    <source>
        <dbReference type="PROSITE-ProRule" id="PRU00047"/>
    </source>
</evidence>
<feature type="non-terminal residue" evidence="5">
    <location>
        <position position="1440"/>
    </location>
</feature>
<accession>A0A6G0W234</accession>
<feature type="compositionally biased region" description="Low complexity" evidence="2">
    <location>
        <begin position="32"/>
        <end position="59"/>
    </location>
</feature>
<evidence type="ECO:0000259" key="3">
    <source>
        <dbReference type="PROSITE" id="PS50158"/>
    </source>
</evidence>
<evidence type="ECO:0000313" key="6">
    <source>
        <dbReference type="Proteomes" id="UP000478052"/>
    </source>
</evidence>
<dbReference type="PROSITE" id="PS50878">
    <property type="entry name" value="RT_POL"/>
    <property type="match status" value="1"/>
</dbReference>
<reference evidence="5 6" key="1">
    <citation type="submission" date="2019-08" db="EMBL/GenBank/DDBJ databases">
        <title>Whole genome of Aphis craccivora.</title>
        <authorList>
            <person name="Voronova N.V."/>
            <person name="Shulinski R.S."/>
            <person name="Bandarenka Y.V."/>
            <person name="Zhorov D.G."/>
            <person name="Warner D."/>
        </authorList>
    </citation>
    <scope>NUCLEOTIDE SEQUENCE [LARGE SCALE GENOMIC DNA]</scope>
    <source>
        <strain evidence="5">180601</strain>
        <tissue evidence="5">Whole Body</tissue>
    </source>
</reference>
<evidence type="ECO:0000259" key="4">
    <source>
        <dbReference type="PROSITE" id="PS50878"/>
    </source>
</evidence>
<keyword evidence="1" id="KW-0479">Metal-binding</keyword>
<dbReference type="OrthoDB" id="6629619at2759"/>
<dbReference type="EMBL" id="VUJU01010145">
    <property type="protein sequence ID" value="KAF0715603.1"/>
    <property type="molecule type" value="Genomic_DNA"/>
</dbReference>
<dbReference type="Pfam" id="PF14529">
    <property type="entry name" value="Exo_endo_phos_2"/>
    <property type="match status" value="1"/>
</dbReference>
<comment type="caution">
    <text evidence="5">The sequence shown here is derived from an EMBL/GenBank/DDBJ whole genome shotgun (WGS) entry which is preliminary data.</text>
</comment>
<dbReference type="GO" id="GO:0008270">
    <property type="term" value="F:zinc ion binding"/>
    <property type="evidence" value="ECO:0007669"/>
    <property type="project" value="UniProtKB-KW"/>
</dbReference>
<dbReference type="SUPFAM" id="SSF56219">
    <property type="entry name" value="DNase I-like"/>
    <property type="match status" value="1"/>
</dbReference>
<dbReference type="Gene3D" id="3.30.420.10">
    <property type="entry name" value="Ribonuclease H-like superfamily/Ribonuclease H"/>
    <property type="match status" value="1"/>
</dbReference>
<proteinExistence type="predicted"/>
<dbReference type="Gene3D" id="3.60.10.10">
    <property type="entry name" value="Endonuclease/exonuclease/phosphatase"/>
    <property type="match status" value="1"/>
</dbReference>
<sequence>HTNPTMSINTKSPIKKGQNNFFASKAPNNLHPNNTTIKTPNNNTKTISKTTNPKTNSTPQLNNNPNQTIANQAPPNLKANENQISFANAAAKTRNPKKEQAIIIEITDDIQQHEYVYAIAEITNPDNILFMSRISKDRFCIFLSSVELVDCVVNNPTPITINEKPIKIRRYFNPDKRIIISNVCPTIPNETILSELNNIGINPTSQIIHLRAVVKKDGFTHILSFRRQMFIPAETTVNLPYSLLINHEGSNHRIFFSDDSLTCFKCKKIGHTSSSCNEFTETTIKNQNDLGRINDTQIIQQQHAITIPQTGNDPKEHPIEIPIKTTDNMETDLISFIDNKRPAPSSPTVSRNSEKDTAIDNEQNTVATKVHKDLTVKKAKIIRSNSQATIEFNTILEPAKQIFNANKYTFHPLMTSQNFNLIQWNLNGFYKKYNELQLIIQKHNPKILCLQETNFNDNSIGNVPAYTGYHKNRTNALRSSGGVAIYISDTLYSTQINLITNLEAIAITIHGKEIITVCNIYLPNQTHFNDNDLAQIITQLPSPYIITGDFNSHNEIWGSLTTDKRGKTIERLLKNDNLTLLNIGVNTRLNPHNGNFSAIDLSFSNSALAQRISWTVDTEIYSSDHIPILISIIPRICDTKDIPGTRWNLKHPNWQLYSDIIEKEIQMKTSTINNLTPQQLIEFFTNLIINTTEKTIGKCTNNYKPKVPWWNDNIKTAIKLKNTALNHYKKTKNFNDFIVFKKLRAHTKYLIKNSKINSWQDFTSNLNLKVDPSSVWNKIKSLKGLKRNNQINILNNETIISQQEAAKQLGEYFQKNSSNSNYTTKFKNKKFNAEKSQIQSKINQNNPLQIQLNEDISINEILYALSKCKSKSSGPDGIPYSFIHHLPVNGMLLLCHIYNVIWKNNLFPKNWRNCTIIPLLKPNKSKFQVDSYRPISLINNISKILEKIANSRLSWYLEKINYLSTFQNGFRKNKSTIDSLGYIQTEVNKTFSENQSMSLISLDIEKAYDCTWKHRIISKLSTILCNGNLLNYIKNFLQTRSFQVKLSSTTSETFSQENGISQGSSLSPTLFLIAINDITNCITEPIKYTLFADDLNIFYRSKQSSTIQILLQECVNNLTKWSSDTGFKFSPSKSQSICFTKKRKQEHPTFKINEIIIPNNDTIKILGITFDKKLSWIPHLKLIKKETSQRTNIIKILAHTTWGSKSKLLIQLHKALIRSKLEYGAEVYLSAKNRALKTIDPIHNTCLRLAIGAFKSSPVESIYNISSEPPLWIRRIKIALNFAARLTRNNSEKLIPEHIKQIITKFELDFSNMIKNSIIQAPPWSTKIDINVELSENKKKETSPEIFKNLFYDLKSNLIGQDIYTDASKSEQGVGIAIIIDTKITTYKLQKNCSIYTAEAIAILSALKLIENDTHQYHNIFTDSLSTINSIQNTFHTNDI</sequence>
<keyword evidence="6" id="KW-1185">Reference proteome</keyword>
<gene>
    <name evidence="5" type="ORF">FWK35_00037394</name>
</gene>
<dbReference type="InterPro" id="IPR043502">
    <property type="entry name" value="DNA/RNA_pol_sf"/>
</dbReference>
<dbReference type="Proteomes" id="UP000478052">
    <property type="component" value="Unassembled WGS sequence"/>
</dbReference>
<dbReference type="InterPro" id="IPR036397">
    <property type="entry name" value="RNaseH_sf"/>
</dbReference>
<dbReference type="GO" id="GO:0003676">
    <property type="term" value="F:nucleic acid binding"/>
    <property type="evidence" value="ECO:0007669"/>
    <property type="project" value="InterPro"/>
</dbReference>
<dbReference type="InterPro" id="IPR036691">
    <property type="entry name" value="Endo/exonu/phosph_ase_sf"/>
</dbReference>
<dbReference type="GO" id="GO:0042575">
    <property type="term" value="C:DNA polymerase complex"/>
    <property type="evidence" value="ECO:0007669"/>
    <property type="project" value="UniProtKB-ARBA"/>
</dbReference>
<dbReference type="CDD" id="cd01650">
    <property type="entry name" value="RT_nLTR_like"/>
    <property type="match status" value="1"/>
</dbReference>
<evidence type="ECO:0000256" key="2">
    <source>
        <dbReference type="SAM" id="MobiDB-lite"/>
    </source>
</evidence>
<protein>
    <submittedName>
        <fullName evidence="5">Putative RNA-directed DNA polymerase</fullName>
    </submittedName>
</protein>
<dbReference type="SUPFAM" id="SSF56672">
    <property type="entry name" value="DNA/RNA polymerases"/>
    <property type="match status" value="1"/>
</dbReference>
<dbReference type="GO" id="GO:0003964">
    <property type="term" value="F:RNA-directed DNA polymerase activity"/>
    <property type="evidence" value="ECO:0007669"/>
    <property type="project" value="UniProtKB-KW"/>
</dbReference>
<dbReference type="InterPro" id="IPR001878">
    <property type="entry name" value="Znf_CCHC"/>
</dbReference>
<name>A0A6G0W234_APHCR</name>
<dbReference type="Pfam" id="PF00078">
    <property type="entry name" value="RVT_1"/>
    <property type="match status" value="1"/>
</dbReference>
<feature type="domain" description="Reverse transcriptase" evidence="4">
    <location>
        <begin position="900"/>
        <end position="1170"/>
    </location>
</feature>
<dbReference type="PANTHER" id="PTHR36688">
    <property type="entry name" value="ENDO/EXONUCLEASE/PHOSPHATASE DOMAIN-CONTAINING PROTEIN"/>
    <property type="match status" value="1"/>
</dbReference>
<feature type="domain" description="CCHC-type" evidence="3">
    <location>
        <begin position="263"/>
        <end position="278"/>
    </location>
</feature>
<keyword evidence="5" id="KW-0808">Transferase</keyword>
<feature type="non-terminal residue" evidence="5">
    <location>
        <position position="1"/>
    </location>
</feature>
<keyword evidence="5" id="KW-0548">Nucleotidyltransferase</keyword>
<feature type="region of interest" description="Disordered" evidence="2">
    <location>
        <begin position="24"/>
        <end position="66"/>
    </location>
</feature>
<organism evidence="5 6">
    <name type="scientific">Aphis craccivora</name>
    <name type="common">Cowpea aphid</name>
    <dbReference type="NCBI Taxonomy" id="307492"/>
    <lineage>
        <taxon>Eukaryota</taxon>
        <taxon>Metazoa</taxon>
        <taxon>Ecdysozoa</taxon>
        <taxon>Arthropoda</taxon>
        <taxon>Hexapoda</taxon>
        <taxon>Insecta</taxon>
        <taxon>Pterygota</taxon>
        <taxon>Neoptera</taxon>
        <taxon>Paraneoptera</taxon>
        <taxon>Hemiptera</taxon>
        <taxon>Sternorrhyncha</taxon>
        <taxon>Aphidomorpha</taxon>
        <taxon>Aphidoidea</taxon>
        <taxon>Aphididae</taxon>
        <taxon>Aphidini</taxon>
        <taxon>Aphis</taxon>
        <taxon>Aphis</taxon>
    </lineage>
</organism>
<keyword evidence="1" id="KW-0863">Zinc-finger</keyword>
<dbReference type="SUPFAM" id="SSF53098">
    <property type="entry name" value="Ribonuclease H-like"/>
    <property type="match status" value="1"/>
</dbReference>
<keyword evidence="1" id="KW-0862">Zinc</keyword>
<dbReference type="InterPro" id="IPR012337">
    <property type="entry name" value="RNaseH-like_sf"/>
</dbReference>
<dbReference type="InterPro" id="IPR005135">
    <property type="entry name" value="Endo/exonuclease/phosphatase"/>
</dbReference>
<keyword evidence="5" id="KW-0695">RNA-directed DNA polymerase</keyword>
<dbReference type="InterPro" id="IPR000477">
    <property type="entry name" value="RT_dom"/>
</dbReference>
<dbReference type="CDD" id="cd09276">
    <property type="entry name" value="Rnase_HI_RT_non_LTR"/>
    <property type="match status" value="1"/>
</dbReference>
<dbReference type="PANTHER" id="PTHR36688:SF2">
    <property type="entry name" value="ENDONUCLEASE_EXONUCLEASE_PHOSPHATASE DOMAIN-CONTAINING PROTEIN"/>
    <property type="match status" value="1"/>
</dbReference>
<feature type="region of interest" description="Disordered" evidence="2">
    <location>
        <begin position="338"/>
        <end position="360"/>
    </location>
</feature>
<evidence type="ECO:0000313" key="5">
    <source>
        <dbReference type="EMBL" id="KAF0715603.1"/>
    </source>
</evidence>